<keyword evidence="5" id="KW-1185">Reference proteome</keyword>
<keyword evidence="2" id="KW-0732">Signal</keyword>
<feature type="signal peptide" evidence="2">
    <location>
        <begin position="1"/>
        <end position="18"/>
    </location>
</feature>
<feature type="domain" description="Solute-binding protein family 5" evidence="3">
    <location>
        <begin position="115"/>
        <end position="500"/>
    </location>
</feature>
<evidence type="ECO:0000259" key="3">
    <source>
        <dbReference type="Pfam" id="PF00496"/>
    </source>
</evidence>
<gene>
    <name evidence="4" type="ORF">DFJ65_1991</name>
</gene>
<dbReference type="RefSeq" id="WP_170144055.1">
    <property type="nucleotide sequence ID" value="NZ_QTUA01000001.1"/>
</dbReference>
<organism evidence="4 5">
    <name type="scientific">Calidifontibacter indicus</name>
    <dbReference type="NCBI Taxonomy" id="419650"/>
    <lineage>
        <taxon>Bacteria</taxon>
        <taxon>Bacillati</taxon>
        <taxon>Actinomycetota</taxon>
        <taxon>Actinomycetes</taxon>
        <taxon>Micrococcales</taxon>
        <taxon>Dermacoccaceae</taxon>
        <taxon>Calidifontibacter</taxon>
    </lineage>
</organism>
<feature type="compositionally biased region" description="Low complexity" evidence="1">
    <location>
        <begin position="20"/>
        <end position="55"/>
    </location>
</feature>
<evidence type="ECO:0000256" key="2">
    <source>
        <dbReference type="SAM" id="SignalP"/>
    </source>
</evidence>
<dbReference type="Pfam" id="PF00496">
    <property type="entry name" value="SBP_bac_5"/>
    <property type="match status" value="1"/>
</dbReference>
<comment type="caution">
    <text evidence="4">The sequence shown here is derived from an EMBL/GenBank/DDBJ whole genome shotgun (WGS) entry which is preliminary data.</text>
</comment>
<proteinExistence type="predicted"/>
<protein>
    <submittedName>
        <fullName evidence="4">Peptide/nickel transport system substrate-binding protein</fullName>
    </submittedName>
</protein>
<evidence type="ECO:0000256" key="1">
    <source>
        <dbReference type="SAM" id="MobiDB-lite"/>
    </source>
</evidence>
<evidence type="ECO:0000313" key="5">
    <source>
        <dbReference type="Proteomes" id="UP000256253"/>
    </source>
</evidence>
<dbReference type="InterPro" id="IPR000914">
    <property type="entry name" value="SBP_5_dom"/>
</dbReference>
<dbReference type="GO" id="GO:0015833">
    <property type="term" value="P:peptide transport"/>
    <property type="evidence" value="ECO:0007669"/>
    <property type="project" value="TreeGrafter"/>
</dbReference>
<feature type="chain" id="PRO_5038929759" evidence="2">
    <location>
        <begin position="19"/>
        <end position="591"/>
    </location>
</feature>
<dbReference type="AlphaFoldDB" id="A0A3D9UR26"/>
<dbReference type="Proteomes" id="UP000256253">
    <property type="component" value="Unassembled WGS sequence"/>
</dbReference>
<dbReference type="EMBL" id="QTUA01000001">
    <property type="protein sequence ID" value="REF30953.1"/>
    <property type="molecule type" value="Genomic_DNA"/>
</dbReference>
<dbReference type="Gene3D" id="3.40.190.10">
    <property type="entry name" value="Periplasmic binding protein-like II"/>
    <property type="match status" value="1"/>
</dbReference>
<evidence type="ECO:0000313" key="4">
    <source>
        <dbReference type="EMBL" id="REF30953.1"/>
    </source>
</evidence>
<dbReference type="PANTHER" id="PTHR30290:SF83">
    <property type="entry name" value="ABC TRANSPORTER SUBSTRATE-BINDING PROTEIN"/>
    <property type="match status" value="1"/>
</dbReference>
<dbReference type="Gene3D" id="3.10.105.10">
    <property type="entry name" value="Dipeptide-binding Protein, Domain 3"/>
    <property type="match status" value="1"/>
</dbReference>
<reference evidence="4 5" key="1">
    <citation type="submission" date="2018-08" db="EMBL/GenBank/DDBJ databases">
        <title>Sequencing the genomes of 1000 actinobacteria strains.</title>
        <authorList>
            <person name="Klenk H.-P."/>
        </authorList>
    </citation>
    <scope>NUCLEOTIDE SEQUENCE [LARGE SCALE GENOMIC DNA]</scope>
    <source>
        <strain evidence="4 5">DSM 22967</strain>
    </source>
</reference>
<dbReference type="GO" id="GO:1904680">
    <property type="term" value="F:peptide transmembrane transporter activity"/>
    <property type="evidence" value="ECO:0007669"/>
    <property type="project" value="TreeGrafter"/>
</dbReference>
<dbReference type="PANTHER" id="PTHR30290">
    <property type="entry name" value="PERIPLASMIC BINDING COMPONENT OF ABC TRANSPORTER"/>
    <property type="match status" value="1"/>
</dbReference>
<dbReference type="InterPro" id="IPR039424">
    <property type="entry name" value="SBP_5"/>
</dbReference>
<dbReference type="SUPFAM" id="SSF53850">
    <property type="entry name" value="Periplasmic binding protein-like II"/>
    <property type="match status" value="1"/>
</dbReference>
<feature type="region of interest" description="Disordered" evidence="1">
    <location>
        <begin position="20"/>
        <end position="66"/>
    </location>
</feature>
<accession>A0A3D9UR26</accession>
<dbReference type="PROSITE" id="PS51257">
    <property type="entry name" value="PROKAR_LIPOPROTEIN"/>
    <property type="match status" value="1"/>
</dbReference>
<sequence>MRWTKVVALAAAGTLSLAACGGGSPSDNNKSNSSSGGAGSSTSSAPADAALDPNAKGPAPEISGAKKGGNLTISYSNVPETFDPTRAFYQDTGAILGQLVLRSLTTYRVTEKGSQLVPDLATDLGKQSSDGLTWTFTLKDNMKYSDGSVIKAADVVYAIKRSFAVKELPDGPSYAQSYLKGGDTYKGPFTDKSDFQGATAKDDKTVEIHLAKKWPTFPYYAAFSQVSPIPEAKDTKDKYGDNPLAEGPYMFDKYVKGQSLTLKKNPNWDAASDPARHQYVDSYTFNFGTDVKPTQTAILASNGPDATTLNWDAFDSTLLSKINQQKDQTVTGADPCVSYFNMDTRKIPLAVRKAVAVAYPFDQIRKAGGVTTLSYAPATSYMAPQIPGFTKYAPVNSMTGQGTGDPAKAKQMLKDAGKENFELSWYYSQDNPEAVKQNAARKAGFEAAGFKVKDVGIPKADARKHRAETDGKVNTLTGPAGWCYDWPSGDAWYPNLFTSAVQLTGQSVGFLGAGSDADYKSIDADINRIIALPVEQQGAEWTKLDEKLAKDVVPAVPTSYGKANYMFGKQVHNVINDPNRGMPDLAQVWVG</sequence>
<name>A0A3D9UR26_9MICO</name>